<sequence length="104" mass="11146">MIRGRVWDQITKDNSMDHAHGRTKALANEAAATSRRQSQTNAAWREPPDPWESADAGATKLGTAGRGYAVADHGRGRRSFAVADQPSPCTKSLCGRRGSLVVAT</sequence>
<reference evidence="2 3" key="1">
    <citation type="journal article" date="2013" name="PLoS Genet.">
        <title>Distinctive expansion of potential virulence genes in the genome of the oomycete fish pathogen Saprolegnia parasitica.</title>
        <authorList>
            <person name="Jiang R.H."/>
            <person name="de Bruijn I."/>
            <person name="Haas B.J."/>
            <person name="Belmonte R."/>
            <person name="Lobach L."/>
            <person name="Christie J."/>
            <person name="van den Ackerveken G."/>
            <person name="Bottin A."/>
            <person name="Bulone V."/>
            <person name="Diaz-Moreno S.M."/>
            <person name="Dumas B."/>
            <person name="Fan L."/>
            <person name="Gaulin E."/>
            <person name="Govers F."/>
            <person name="Grenville-Briggs L.J."/>
            <person name="Horner N.R."/>
            <person name="Levin J.Z."/>
            <person name="Mammella M."/>
            <person name="Meijer H.J."/>
            <person name="Morris P."/>
            <person name="Nusbaum C."/>
            <person name="Oome S."/>
            <person name="Phillips A.J."/>
            <person name="van Rooyen D."/>
            <person name="Rzeszutek E."/>
            <person name="Saraiva M."/>
            <person name="Secombes C.J."/>
            <person name="Seidl M.F."/>
            <person name="Snel B."/>
            <person name="Stassen J.H."/>
            <person name="Sykes S."/>
            <person name="Tripathy S."/>
            <person name="van den Berg H."/>
            <person name="Vega-Arreguin J.C."/>
            <person name="Wawra S."/>
            <person name="Young S.K."/>
            <person name="Zeng Q."/>
            <person name="Dieguez-Uribeondo J."/>
            <person name="Russ C."/>
            <person name="Tyler B.M."/>
            <person name="van West P."/>
        </authorList>
    </citation>
    <scope>NUCLEOTIDE SEQUENCE [LARGE SCALE GENOMIC DNA]</scope>
    <source>
        <strain evidence="2 3">CBS 223.65</strain>
    </source>
</reference>
<evidence type="ECO:0000256" key="1">
    <source>
        <dbReference type="SAM" id="MobiDB-lite"/>
    </source>
</evidence>
<dbReference type="EMBL" id="KK583210">
    <property type="protein sequence ID" value="KDO28639.1"/>
    <property type="molecule type" value="Genomic_DNA"/>
</dbReference>
<evidence type="ECO:0000313" key="2">
    <source>
        <dbReference type="EMBL" id="KDO28639.1"/>
    </source>
</evidence>
<dbReference type="AlphaFoldDB" id="A0A067CD07"/>
<dbReference type="VEuPathDB" id="FungiDB:SPRG_20148"/>
<dbReference type="RefSeq" id="XP_012200769.1">
    <property type="nucleotide sequence ID" value="XM_012345379.1"/>
</dbReference>
<dbReference type="Proteomes" id="UP000030745">
    <property type="component" value="Unassembled WGS sequence"/>
</dbReference>
<accession>A0A067CD07</accession>
<feature type="region of interest" description="Disordered" evidence="1">
    <location>
        <begin position="1"/>
        <end position="58"/>
    </location>
</feature>
<dbReference type="GeneID" id="24141358"/>
<feature type="compositionally biased region" description="Basic and acidic residues" evidence="1">
    <location>
        <begin position="10"/>
        <end position="20"/>
    </location>
</feature>
<dbReference type="KEGG" id="spar:SPRG_20148"/>
<gene>
    <name evidence="2" type="ORF">SPRG_20148</name>
</gene>
<name>A0A067CD07_SAPPC</name>
<protein>
    <submittedName>
        <fullName evidence="2">Uncharacterized protein</fullName>
    </submittedName>
</protein>
<organism evidence="2 3">
    <name type="scientific">Saprolegnia parasitica (strain CBS 223.65)</name>
    <dbReference type="NCBI Taxonomy" id="695850"/>
    <lineage>
        <taxon>Eukaryota</taxon>
        <taxon>Sar</taxon>
        <taxon>Stramenopiles</taxon>
        <taxon>Oomycota</taxon>
        <taxon>Saprolegniomycetes</taxon>
        <taxon>Saprolegniales</taxon>
        <taxon>Saprolegniaceae</taxon>
        <taxon>Saprolegnia</taxon>
    </lineage>
</organism>
<proteinExistence type="predicted"/>
<evidence type="ECO:0000313" key="3">
    <source>
        <dbReference type="Proteomes" id="UP000030745"/>
    </source>
</evidence>
<keyword evidence="3" id="KW-1185">Reference proteome</keyword>